<dbReference type="GO" id="GO:0030148">
    <property type="term" value="P:sphingolipid biosynthetic process"/>
    <property type="evidence" value="ECO:0007669"/>
    <property type="project" value="TreeGrafter"/>
</dbReference>
<evidence type="ECO:0000256" key="10">
    <source>
        <dbReference type="ARBA" id="ARBA00023136"/>
    </source>
</evidence>
<comment type="catalytic activity">
    <reaction evidence="13">
        <text>a very-long-chain (3R)-3-hydroxyacyl-CoA = a very-long-chain (2E)-enoyl-CoA + H2O</text>
        <dbReference type="Rhea" id="RHEA:45812"/>
        <dbReference type="ChEBI" id="CHEBI:15377"/>
        <dbReference type="ChEBI" id="CHEBI:83728"/>
        <dbReference type="ChEBI" id="CHEBI:85440"/>
        <dbReference type="EC" id="4.2.1.134"/>
    </reaction>
</comment>
<dbReference type="AlphaFoldDB" id="A0A7S0MWX6"/>
<feature type="transmembrane region" description="Helical" evidence="13">
    <location>
        <begin position="141"/>
        <end position="160"/>
    </location>
</feature>
<feature type="transmembrane region" description="Helical" evidence="13">
    <location>
        <begin position="6"/>
        <end position="27"/>
    </location>
</feature>
<dbReference type="UniPathway" id="UPA00094"/>
<evidence type="ECO:0000256" key="2">
    <source>
        <dbReference type="ARBA" id="ARBA00005194"/>
    </source>
</evidence>
<keyword evidence="13" id="KW-0256">Endoplasmic reticulum</keyword>
<evidence type="ECO:0000256" key="5">
    <source>
        <dbReference type="ARBA" id="ARBA00022516"/>
    </source>
</evidence>
<comment type="similarity">
    <text evidence="3 13">Belongs to the very long-chain fatty acids dehydratase HACD family.</text>
</comment>
<evidence type="ECO:0000256" key="9">
    <source>
        <dbReference type="ARBA" id="ARBA00023098"/>
    </source>
</evidence>
<dbReference type="GO" id="GO:0102158">
    <property type="term" value="F:very-long-chain (3R)-3-hydroxyacyl-CoA dehydratase activity"/>
    <property type="evidence" value="ECO:0007669"/>
    <property type="project" value="UniProtKB-EC"/>
</dbReference>
<proteinExistence type="inferred from homology"/>
<name>A0A7S0MWX6_9CHLO</name>
<dbReference type="PANTHER" id="PTHR11035">
    <property type="entry name" value="VERY-LONG-CHAIN (3R)-3-HYDROXYACYL-COA DEHYDRATASE"/>
    <property type="match status" value="1"/>
</dbReference>
<keyword evidence="6 13" id="KW-0812">Transmembrane</keyword>
<keyword evidence="8 13" id="KW-1133">Transmembrane helix</keyword>
<feature type="transmembrane region" description="Helical" evidence="13">
    <location>
        <begin position="180"/>
        <end position="199"/>
    </location>
</feature>
<comment type="pathway">
    <text evidence="2 13">Lipid metabolism; fatty acid biosynthesis.</text>
</comment>
<gene>
    <name evidence="14" type="ORF">POBO1169_LOCUS1595</name>
</gene>
<protein>
    <recommendedName>
        <fullName evidence="4 13">Very-long-chain (3R)-3-hydroxyacyl-CoA dehydratase</fullName>
        <ecNumber evidence="4 13">4.2.1.134</ecNumber>
    </recommendedName>
</protein>
<comment type="subcellular location">
    <subcellularLocation>
        <location evidence="13">Endoplasmic reticulum membrane</location>
        <topology evidence="13">Multi-pass membrane protein</topology>
    </subcellularLocation>
    <subcellularLocation>
        <location evidence="1">Membrane</location>
        <topology evidence="1">Multi-pass membrane protein</topology>
    </subcellularLocation>
</comment>
<evidence type="ECO:0000256" key="8">
    <source>
        <dbReference type="ARBA" id="ARBA00022989"/>
    </source>
</evidence>
<evidence type="ECO:0000256" key="7">
    <source>
        <dbReference type="ARBA" id="ARBA00022832"/>
    </source>
</evidence>
<sequence>MSIKTAYLFTYNAVQSGIWAYALFLLVQELVSTGTHEGVHSAVTPVLRVGQVCALMEIVHAATGIVRSGVFTAFVQWFARTHCLVAVVDSVPEVQGEMWVAIMYAAWGITEVVRYPWYAFSTINACPGWLTWLRYTVFIPMYPFGVVSEMMLLYFALPYAKAREMYNIDMPNSFNFGFDWHKFMVGGLIYYPFAWLQLYTHMFAQRKKKLSPKKME</sequence>
<evidence type="ECO:0000256" key="13">
    <source>
        <dbReference type="RuleBase" id="RU363109"/>
    </source>
</evidence>
<keyword evidence="10 13" id="KW-0472">Membrane</keyword>
<dbReference type="GO" id="GO:0030497">
    <property type="term" value="P:fatty acid elongation"/>
    <property type="evidence" value="ECO:0007669"/>
    <property type="project" value="TreeGrafter"/>
</dbReference>
<evidence type="ECO:0000256" key="1">
    <source>
        <dbReference type="ARBA" id="ARBA00004141"/>
    </source>
</evidence>
<organism evidence="14">
    <name type="scientific">Pyramimonas obovata</name>
    <dbReference type="NCBI Taxonomy" id="1411642"/>
    <lineage>
        <taxon>Eukaryota</taxon>
        <taxon>Viridiplantae</taxon>
        <taxon>Chlorophyta</taxon>
        <taxon>Pyramimonadophyceae</taxon>
        <taxon>Pyramimonadales</taxon>
        <taxon>Pyramimonadaceae</taxon>
        <taxon>Pyramimonas</taxon>
        <taxon>Pyramimonas incertae sedis</taxon>
    </lineage>
</organism>
<evidence type="ECO:0000256" key="11">
    <source>
        <dbReference type="ARBA" id="ARBA00023160"/>
    </source>
</evidence>
<keyword evidence="7 13" id="KW-0276">Fatty acid metabolism</keyword>
<dbReference type="GO" id="GO:0042761">
    <property type="term" value="P:very long-chain fatty acid biosynthetic process"/>
    <property type="evidence" value="ECO:0007669"/>
    <property type="project" value="TreeGrafter"/>
</dbReference>
<evidence type="ECO:0000256" key="12">
    <source>
        <dbReference type="ARBA" id="ARBA00023239"/>
    </source>
</evidence>
<dbReference type="GO" id="GO:0005789">
    <property type="term" value="C:endoplasmic reticulum membrane"/>
    <property type="evidence" value="ECO:0007669"/>
    <property type="project" value="UniProtKB-SubCell"/>
</dbReference>
<keyword evidence="12 13" id="KW-0456">Lyase</keyword>
<evidence type="ECO:0000313" key="14">
    <source>
        <dbReference type="EMBL" id="CAD8650578.1"/>
    </source>
</evidence>
<keyword evidence="5 13" id="KW-0444">Lipid biosynthesis</keyword>
<dbReference type="PANTHER" id="PTHR11035:SF35">
    <property type="entry name" value="VERY-LONG-CHAIN (3R)-3-HYDROXYACYL-COA DEHYDRATASE"/>
    <property type="match status" value="1"/>
</dbReference>
<comment type="caution">
    <text evidence="13">Lacks conserved residue(s) required for the propagation of feature annotation.</text>
</comment>
<reference evidence="14" key="1">
    <citation type="submission" date="2021-01" db="EMBL/GenBank/DDBJ databases">
        <authorList>
            <person name="Corre E."/>
            <person name="Pelletier E."/>
            <person name="Niang G."/>
            <person name="Scheremetjew M."/>
            <person name="Finn R."/>
            <person name="Kale V."/>
            <person name="Holt S."/>
            <person name="Cochrane G."/>
            <person name="Meng A."/>
            <person name="Brown T."/>
            <person name="Cohen L."/>
        </authorList>
    </citation>
    <scope>NUCLEOTIDE SEQUENCE</scope>
    <source>
        <strain evidence="14">CCMP722</strain>
    </source>
</reference>
<evidence type="ECO:0000256" key="4">
    <source>
        <dbReference type="ARBA" id="ARBA00013122"/>
    </source>
</evidence>
<dbReference type="EC" id="4.2.1.134" evidence="4 13"/>
<accession>A0A7S0MWX6</accession>
<keyword evidence="11 13" id="KW-0275">Fatty acid biosynthesis</keyword>
<dbReference type="EMBL" id="HBFA01003213">
    <property type="protein sequence ID" value="CAD8650578.1"/>
    <property type="molecule type" value="Transcribed_RNA"/>
</dbReference>
<evidence type="ECO:0000256" key="3">
    <source>
        <dbReference type="ARBA" id="ARBA00007811"/>
    </source>
</evidence>
<dbReference type="InterPro" id="IPR007482">
    <property type="entry name" value="Tyr_Pase-like_PTPLA"/>
</dbReference>
<dbReference type="Pfam" id="PF04387">
    <property type="entry name" value="PTPLA"/>
    <property type="match status" value="1"/>
</dbReference>
<keyword evidence="9 13" id="KW-0443">Lipid metabolism</keyword>
<comment type="function">
    <text evidence="13">Catalyzes the third of the four reactions of the long-chain fatty acids elongation cycle. This endoplasmic reticulum-bound enzymatic process, allows the addition of two carbons to the chain of long- and very long-chain fatty acids/VLCFAs per cycle. This enzyme catalyzes the dehydration of the 3-hydroxyacyl-CoA intermediate into trans-2,3-enoyl-CoA, within each cycle of fatty acid elongation. Thereby, it participates to the production of VLCFAs of different chain lengths that are involved in multiple biological processes as precursors of membrane lipids and lipid mediators.</text>
</comment>
<evidence type="ECO:0000256" key="6">
    <source>
        <dbReference type="ARBA" id="ARBA00022692"/>
    </source>
</evidence>